<feature type="compositionally biased region" description="Pro residues" evidence="1">
    <location>
        <begin position="22"/>
        <end position="33"/>
    </location>
</feature>
<comment type="caution">
    <text evidence="3">The sequence shown here is derived from an EMBL/GenBank/DDBJ whole genome shotgun (WGS) entry which is preliminary data.</text>
</comment>
<proteinExistence type="predicted"/>
<protein>
    <recommendedName>
        <fullName evidence="5">Secreted protein</fullName>
    </recommendedName>
</protein>
<dbReference type="Proteomes" id="UP000729402">
    <property type="component" value="Unassembled WGS sequence"/>
</dbReference>
<name>A0A8J5SW52_ZIZPA</name>
<keyword evidence="4" id="KW-1185">Reference proteome</keyword>
<evidence type="ECO:0008006" key="5">
    <source>
        <dbReference type="Google" id="ProtNLM"/>
    </source>
</evidence>
<feature type="compositionally biased region" description="Low complexity" evidence="1">
    <location>
        <begin position="34"/>
        <end position="48"/>
    </location>
</feature>
<dbReference type="AlphaFoldDB" id="A0A8J5SW52"/>
<reference evidence="3" key="1">
    <citation type="journal article" date="2021" name="bioRxiv">
        <title>Whole Genome Assembly and Annotation of Northern Wild Rice, Zizania palustris L., Supports a Whole Genome Duplication in the Zizania Genus.</title>
        <authorList>
            <person name="Haas M."/>
            <person name="Kono T."/>
            <person name="Macchietto M."/>
            <person name="Millas R."/>
            <person name="McGilp L."/>
            <person name="Shao M."/>
            <person name="Duquette J."/>
            <person name="Hirsch C.N."/>
            <person name="Kimball J."/>
        </authorList>
    </citation>
    <scope>NUCLEOTIDE SEQUENCE</scope>
    <source>
        <tissue evidence="3">Fresh leaf tissue</tissue>
    </source>
</reference>
<accession>A0A8J5SW52</accession>
<feature type="chain" id="PRO_5035290482" description="Secreted protein" evidence="2">
    <location>
        <begin position="20"/>
        <end position="112"/>
    </location>
</feature>
<evidence type="ECO:0000313" key="4">
    <source>
        <dbReference type="Proteomes" id="UP000729402"/>
    </source>
</evidence>
<sequence length="112" mass="11478">MPVALVAPRALDLVVSTLAAPLAPPPVAAPPAPWRASVAPSSALQRAPDAPPARDDPGRAPTGHRSARAMARLGRPFVGAPARTRCAPQCGNGGFPARRRLPGHDGYPASRT</sequence>
<dbReference type="EMBL" id="JAAALK010000086">
    <property type="protein sequence ID" value="KAG8081770.1"/>
    <property type="molecule type" value="Genomic_DNA"/>
</dbReference>
<evidence type="ECO:0000256" key="2">
    <source>
        <dbReference type="SAM" id="SignalP"/>
    </source>
</evidence>
<organism evidence="3 4">
    <name type="scientific">Zizania palustris</name>
    <name type="common">Northern wild rice</name>
    <dbReference type="NCBI Taxonomy" id="103762"/>
    <lineage>
        <taxon>Eukaryota</taxon>
        <taxon>Viridiplantae</taxon>
        <taxon>Streptophyta</taxon>
        <taxon>Embryophyta</taxon>
        <taxon>Tracheophyta</taxon>
        <taxon>Spermatophyta</taxon>
        <taxon>Magnoliopsida</taxon>
        <taxon>Liliopsida</taxon>
        <taxon>Poales</taxon>
        <taxon>Poaceae</taxon>
        <taxon>BOP clade</taxon>
        <taxon>Oryzoideae</taxon>
        <taxon>Oryzeae</taxon>
        <taxon>Zizaniinae</taxon>
        <taxon>Zizania</taxon>
    </lineage>
</organism>
<evidence type="ECO:0000256" key="1">
    <source>
        <dbReference type="SAM" id="MobiDB-lite"/>
    </source>
</evidence>
<feature type="region of interest" description="Disordered" evidence="1">
    <location>
        <begin position="22"/>
        <end position="112"/>
    </location>
</feature>
<evidence type="ECO:0000313" key="3">
    <source>
        <dbReference type="EMBL" id="KAG8081770.1"/>
    </source>
</evidence>
<feature type="signal peptide" evidence="2">
    <location>
        <begin position="1"/>
        <end position="19"/>
    </location>
</feature>
<keyword evidence="2" id="KW-0732">Signal</keyword>
<reference evidence="3" key="2">
    <citation type="submission" date="2021-02" db="EMBL/GenBank/DDBJ databases">
        <authorList>
            <person name="Kimball J.A."/>
            <person name="Haas M.W."/>
            <person name="Macchietto M."/>
            <person name="Kono T."/>
            <person name="Duquette J."/>
            <person name="Shao M."/>
        </authorList>
    </citation>
    <scope>NUCLEOTIDE SEQUENCE</scope>
    <source>
        <tissue evidence="3">Fresh leaf tissue</tissue>
    </source>
</reference>
<gene>
    <name evidence="3" type="ORF">GUJ93_ZPchr0014g47124</name>
</gene>